<evidence type="ECO:0000256" key="1">
    <source>
        <dbReference type="SAM" id="Coils"/>
    </source>
</evidence>
<dbReference type="Pfam" id="PF25091">
    <property type="entry name" value="DUF7806"/>
    <property type="match status" value="1"/>
</dbReference>
<reference evidence="4 5" key="1">
    <citation type="submission" date="2024-09" db="EMBL/GenBank/DDBJ databases">
        <title>Chromosome-scale assembly of Riccia sorocarpa.</title>
        <authorList>
            <person name="Paukszto L."/>
        </authorList>
    </citation>
    <scope>NUCLEOTIDE SEQUENCE [LARGE SCALE GENOMIC DNA]</scope>
    <source>
        <strain evidence="4">LP-2024</strain>
        <tissue evidence="4">Aerial parts of the thallus</tissue>
    </source>
</reference>
<dbReference type="PANTHER" id="PTHR35489:SF2">
    <property type="entry name" value="TITAN9"/>
    <property type="match status" value="1"/>
</dbReference>
<proteinExistence type="predicted"/>
<sequence length="424" mass="47280">MGKRKDSPLSFLSPNQVGGARKVLQTTPVPNLSTGKENDRKHSLSRSRVSRLKQSNVSAHYHLGDEVTEILGNADGCREVASGTEILHDAGAYREVLSAERPLPVQGTEILRDVDGCREVVPPESPSSAAASVKKEFSGSSKVNHRRPALEVAIVSDCWRNGAPNGNDVHPSALKPEESLHILQEAYNKLYEKYQRLKTTKDLEEIEAVFDEQRRRFAEFSKAADNLVHKLQRENNLLERQLKETNVDRLKQMENELIESRNDVVMEQSKVLALEQQLRQAQQHISELESRAAANVETPGDRVLCCAHGEQTAETSAAGALGGEFLHKLLQRLTQMSVVADVDSSRLVFTHEETGFSFTLEQNERSRLLGEGDNAVIFKVISHGSTVHVAADTLPSELVFDIVQAEVFFHMMLMPHISKFMYNL</sequence>
<feature type="region of interest" description="Disordered" evidence="2">
    <location>
        <begin position="1"/>
        <end position="52"/>
    </location>
</feature>
<comment type="caution">
    <text evidence="4">The sequence shown here is derived from an EMBL/GenBank/DDBJ whole genome shotgun (WGS) entry which is preliminary data.</text>
</comment>
<gene>
    <name evidence="4" type="ORF">R1sor_020024</name>
</gene>
<feature type="coiled-coil region" evidence="1">
    <location>
        <begin position="180"/>
        <end position="291"/>
    </location>
</feature>
<evidence type="ECO:0000313" key="5">
    <source>
        <dbReference type="Proteomes" id="UP001633002"/>
    </source>
</evidence>
<dbReference type="InterPro" id="IPR056708">
    <property type="entry name" value="DUF7806"/>
</dbReference>
<evidence type="ECO:0000259" key="3">
    <source>
        <dbReference type="Pfam" id="PF25091"/>
    </source>
</evidence>
<dbReference type="PANTHER" id="PTHR35489">
    <property type="entry name" value="TITAN9"/>
    <property type="match status" value="1"/>
</dbReference>
<keyword evidence="5" id="KW-1185">Reference proteome</keyword>
<dbReference type="EMBL" id="JBJQOH010000001">
    <property type="protein sequence ID" value="KAL3702002.1"/>
    <property type="molecule type" value="Genomic_DNA"/>
</dbReference>
<organism evidence="4 5">
    <name type="scientific">Riccia sorocarpa</name>
    <dbReference type="NCBI Taxonomy" id="122646"/>
    <lineage>
        <taxon>Eukaryota</taxon>
        <taxon>Viridiplantae</taxon>
        <taxon>Streptophyta</taxon>
        <taxon>Embryophyta</taxon>
        <taxon>Marchantiophyta</taxon>
        <taxon>Marchantiopsida</taxon>
        <taxon>Marchantiidae</taxon>
        <taxon>Marchantiales</taxon>
        <taxon>Ricciaceae</taxon>
        <taxon>Riccia</taxon>
    </lineage>
</organism>
<keyword evidence="1" id="KW-0175">Coiled coil</keyword>
<feature type="domain" description="DUF7806" evidence="3">
    <location>
        <begin position="327"/>
        <end position="411"/>
    </location>
</feature>
<evidence type="ECO:0000256" key="2">
    <source>
        <dbReference type="SAM" id="MobiDB-lite"/>
    </source>
</evidence>
<dbReference type="Proteomes" id="UP001633002">
    <property type="component" value="Unassembled WGS sequence"/>
</dbReference>
<evidence type="ECO:0000313" key="4">
    <source>
        <dbReference type="EMBL" id="KAL3702002.1"/>
    </source>
</evidence>
<accession>A0ABD3IEC5</accession>
<protein>
    <recommendedName>
        <fullName evidence="3">DUF7806 domain-containing protein</fullName>
    </recommendedName>
</protein>
<name>A0ABD3IEC5_9MARC</name>
<feature type="compositionally biased region" description="Polar residues" evidence="2">
    <location>
        <begin position="24"/>
        <end position="35"/>
    </location>
</feature>
<dbReference type="AlphaFoldDB" id="A0ABD3IEC5"/>